<evidence type="ECO:0000256" key="7">
    <source>
        <dbReference type="RuleBase" id="RU000461"/>
    </source>
</evidence>
<evidence type="ECO:0000313" key="8">
    <source>
        <dbReference type="EMBL" id="MBB5136019.1"/>
    </source>
</evidence>
<evidence type="ECO:0000256" key="1">
    <source>
        <dbReference type="ARBA" id="ARBA00010617"/>
    </source>
</evidence>
<evidence type="ECO:0000256" key="6">
    <source>
        <dbReference type="ARBA" id="ARBA00023033"/>
    </source>
</evidence>
<keyword evidence="2 7" id="KW-0349">Heme</keyword>
<dbReference type="GO" id="GO:0005506">
    <property type="term" value="F:iron ion binding"/>
    <property type="evidence" value="ECO:0007669"/>
    <property type="project" value="InterPro"/>
</dbReference>
<proteinExistence type="inferred from homology"/>
<name>A0A840PAI4_9ACTN</name>
<dbReference type="SUPFAM" id="SSF48264">
    <property type="entry name" value="Cytochrome P450"/>
    <property type="match status" value="1"/>
</dbReference>
<dbReference type="PRINTS" id="PR00359">
    <property type="entry name" value="BP450"/>
</dbReference>
<dbReference type="PANTHER" id="PTHR46696">
    <property type="entry name" value="P450, PUTATIVE (EUROFUNG)-RELATED"/>
    <property type="match status" value="1"/>
</dbReference>
<evidence type="ECO:0000256" key="2">
    <source>
        <dbReference type="ARBA" id="ARBA00022617"/>
    </source>
</evidence>
<reference evidence="8 9" key="1">
    <citation type="submission" date="2020-08" db="EMBL/GenBank/DDBJ databases">
        <title>Genomic Encyclopedia of Type Strains, Phase IV (KMG-IV): sequencing the most valuable type-strain genomes for metagenomic binning, comparative biology and taxonomic classification.</title>
        <authorList>
            <person name="Goeker M."/>
        </authorList>
    </citation>
    <scope>NUCLEOTIDE SEQUENCE [LARGE SCALE GENOMIC DNA]</scope>
    <source>
        <strain evidence="8 9">DSM 45615</strain>
    </source>
</reference>
<keyword evidence="6 7" id="KW-0503">Monooxygenase</keyword>
<comment type="similarity">
    <text evidence="1 7">Belongs to the cytochrome P450 family.</text>
</comment>
<dbReference type="InterPro" id="IPR001128">
    <property type="entry name" value="Cyt_P450"/>
</dbReference>
<dbReference type="GO" id="GO:0004497">
    <property type="term" value="F:monooxygenase activity"/>
    <property type="evidence" value="ECO:0007669"/>
    <property type="project" value="UniProtKB-KW"/>
</dbReference>
<keyword evidence="3 7" id="KW-0479">Metal-binding</keyword>
<dbReference type="InterPro" id="IPR036396">
    <property type="entry name" value="Cyt_P450_sf"/>
</dbReference>
<dbReference type="RefSeq" id="WP_246518815.1">
    <property type="nucleotide sequence ID" value="NZ_BAABIX010000017.1"/>
</dbReference>
<organism evidence="8 9">
    <name type="scientific">Thermocatellispora tengchongensis</name>
    <dbReference type="NCBI Taxonomy" id="1073253"/>
    <lineage>
        <taxon>Bacteria</taxon>
        <taxon>Bacillati</taxon>
        <taxon>Actinomycetota</taxon>
        <taxon>Actinomycetes</taxon>
        <taxon>Streptosporangiales</taxon>
        <taxon>Streptosporangiaceae</taxon>
        <taxon>Thermocatellispora</taxon>
    </lineage>
</organism>
<evidence type="ECO:0000313" key="9">
    <source>
        <dbReference type="Proteomes" id="UP000578449"/>
    </source>
</evidence>
<dbReference type="CDD" id="cd11029">
    <property type="entry name" value="CYP107-like"/>
    <property type="match status" value="1"/>
</dbReference>
<dbReference type="Pfam" id="PF00067">
    <property type="entry name" value="p450"/>
    <property type="match status" value="1"/>
</dbReference>
<dbReference type="Gene3D" id="1.10.630.10">
    <property type="entry name" value="Cytochrome P450"/>
    <property type="match status" value="1"/>
</dbReference>
<dbReference type="InterPro" id="IPR017972">
    <property type="entry name" value="Cyt_P450_CS"/>
</dbReference>
<accession>A0A840PAI4</accession>
<dbReference type="PANTHER" id="PTHR46696:SF1">
    <property type="entry name" value="CYTOCHROME P450 YJIB-RELATED"/>
    <property type="match status" value="1"/>
</dbReference>
<keyword evidence="4 7" id="KW-0560">Oxidoreductase</keyword>
<dbReference type="GO" id="GO:0016705">
    <property type="term" value="F:oxidoreductase activity, acting on paired donors, with incorporation or reduction of molecular oxygen"/>
    <property type="evidence" value="ECO:0007669"/>
    <property type="project" value="InterPro"/>
</dbReference>
<dbReference type="InterPro" id="IPR002397">
    <property type="entry name" value="Cyt_P450_B"/>
</dbReference>
<evidence type="ECO:0008006" key="10">
    <source>
        <dbReference type="Google" id="ProtNLM"/>
    </source>
</evidence>
<protein>
    <recommendedName>
        <fullName evidence="10">Cytochrome P450</fullName>
    </recommendedName>
</protein>
<dbReference type="GO" id="GO:0020037">
    <property type="term" value="F:heme binding"/>
    <property type="evidence" value="ECO:0007669"/>
    <property type="project" value="InterPro"/>
</dbReference>
<dbReference type="FunFam" id="1.10.630.10:FF:000018">
    <property type="entry name" value="Cytochrome P450 monooxygenase"/>
    <property type="match status" value="1"/>
</dbReference>
<keyword evidence="9" id="KW-1185">Reference proteome</keyword>
<gene>
    <name evidence="8" type="ORF">HNP84_005763</name>
</gene>
<dbReference type="PROSITE" id="PS00086">
    <property type="entry name" value="CYTOCHROME_P450"/>
    <property type="match status" value="1"/>
</dbReference>
<keyword evidence="5 7" id="KW-0408">Iron</keyword>
<dbReference type="EMBL" id="JACHGN010000013">
    <property type="protein sequence ID" value="MBB5136019.1"/>
    <property type="molecule type" value="Genomic_DNA"/>
</dbReference>
<dbReference type="AlphaFoldDB" id="A0A840PAI4"/>
<sequence>MTVFDMARSALHTDPYGTIAGLREQGALVRARYLEGSEIWLATRDAEVRAVLADPRFVVDPASVPGGRAADTRRDAMRAMGMDEELIPYLTEAILDHDPPDHSRLRKLVSRAFTVRRITEMRPRVEETCKRLLAALPDHAENGAVDLIEHFAYPMPITVICDLVGVPESERSLWLGWSHGLMSAEPVAMRAALREMVGHIREMINARRAAPAGRLLDALIEAREAGGDRLSETELITMVLSLVVAGHETTAHLIGNGTVALLTHPAQLAAVRADPGLLPDLVHEVQRWCGPLLYGRLRYAREDLELGGERVAAGDAVMALIVGANRDPARYPDPDRFDVLRPREPGRGEEHVGFGHGPHYCLGAALARQEAEAGFGALLASYPDLALAVPEQELEWLPRPGFRRLARLPVHLSAARLR</sequence>
<dbReference type="Proteomes" id="UP000578449">
    <property type="component" value="Unassembled WGS sequence"/>
</dbReference>
<comment type="caution">
    <text evidence="8">The sequence shown here is derived from an EMBL/GenBank/DDBJ whole genome shotgun (WGS) entry which is preliminary data.</text>
</comment>
<evidence type="ECO:0000256" key="5">
    <source>
        <dbReference type="ARBA" id="ARBA00023004"/>
    </source>
</evidence>
<evidence type="ECO:0000256" key="3">
    <source>
        <dbReference type="ARBA" id="ARBA00022723"/>
    </source>
</evidence>
<evidence type="ECO:0000256" key="4">
    <source>
        <dbReference type="ARBA" id="ARBA00023002"/>
    </source>
</evidence>